<dbReference type="VEuPathDB" id="FungiDB:JI435_141530"/>
<name>A0A7U2FDI7_PHANO</name>
<dbReference type="Proteomes" id="UP000663193">
    <property type="component" value="Chromosome 14"/>
</dbReference>
<protein>
    <submittedName>
        <fullName evidence="1">Uncharacterized protein</fullName>
    </submittedName>
</protein>
<accession>A0A7U2FDI7</accession>
<sequence>MEGRPEELTDLWAWLLPSVEDMMTEEYDDKGSCRLSKSINDYDGKWDRQLP</sequence>
<proteinExistence type="predicted"/>
<keyword evidence="2" id="KW-1185">Reference proteome</keyword>
<dbReference type="AlphaFoldDB" id="A0A7U2FDI7"/>
<reference evidence="2" key="1">
    <citation type="journal article" date="2021" name="BMC Genomics">
        <title>Chromosome-level genome assembly and manually-curated proteome of model necrotroph Parastagonospora nodorum Sn15 reveals a genome-wide trove of candidate effector homologs, and redundancy of virulence-related functions within an accessory chromosome.</title>
        <authorList>
            <person name="Bertazzoni S."/>
            <person name="Jones D.A.B."/>
            <person name="Phan H.T."/>
            <person name="Tan K.-C."/>
            <person name="Hane J.K."/>
        </authorList>
    </citation>
    <scope>NUCLEOTIDE SEQUENCE [LARGE SCALE GENOMIC DNA]</scope>
    <source>
        <strain evidence="2">SN15 / ATCC MYA-4574 / FGSC 10173)</strain>
    </source>
</reference>
<gene>
    <name evidence="1" type="ORF">JI435_141530</name>
</gene>
<dbReference type="EMBL" id="CP069036">
    <property type="protein sequence ID" value="QRD03073.1"/>
    <property type="molecule type" value="Genomic_DNA"/>
</dbReference>
<evidence type="ECO:0000313" key="2">
    <source>
        <dbReference type="Proteomes" id="UP000663193"/>
    </source>
</evidence>
<evidence type="ECO:0000313" key="1">
    <source>
        <dbReference type="EMBL" id="QRD03073.1"/>
    </source>
</evidence>
<organism evidence="1 2">
    <name type="scientific">Phaeosphaeria nodorum (strain SN15 / ATCC MYA-4574 / FGSC 10173)</name>
    <name type="common">Glume blotch fungus</name>
    <name type="synonym">Parastagonospora nodorum</name>
    <dbReference type="NCBI Taxonomy" id="321614"/>
    <lineage>
        <taxon>Eukaryota</taxon>
        <taxon>Fungi</taxon>
        <taxon>Dikarya</taxon>
        <taxon>Ascomycota</taxon>
        <taxon>Pezizomycotina</taxon>
        <taxon>Dothideomycetes</taxon>
        <taxon>Pleosporomycetidae</taxon>
        <taxon>Pleosporales</taxon>
        <taxon>Pleosporineae</taxon>
        <taxon>Phaeosphaeriaceae</taxon>
        <taxon>Parastagonospora</taxon>
    </lineage>
</organism>